<gene>
    <name evidence="2" type="ORF">HED35_02940</name>
</gene>
<sequence length="157" mass="17850">MRKMLQHLGVGITIGTFIGLLVSFFISLSVGEGKFYPSTPAFMSQFSTELAALGWSIVLWSVIGIMFSFASRIYRKDNWSIVKQATVHFSCTYLGLLLLNVLLNWFDYTVSDVIRYTIIFISIYVSITVYSMLKVKLSVDEINKKLSKRGDKNDINH</sequence>
<name>A0A7X6D7R3_9ENTE</name>
<feature type="transmembrane region" description="Helical" evidence="1">
    <location>
        <begin position="7"/>
        <end position="30"/>
    </location>
</feature>
<evidence type="ECO:0000256" key="1">
    <source>
        <dbReference type="SAM" id="Phobius"/>
    </source>
</evidence>
<keyword evidence="1" id="KW-0812">Transmembrane</keyword>
<keyword evidence="1" id="KW-1133">Transmembrane helix</keyword>
<protein>
    <submittedName>
        <fullName evidence="2">DUF3021 domain-containing protein</fullName>
    </submittedName>
</protein>
<dbReference type="Proteomes" id="UP000521358">
    <property type="component" value="Unassembled WGS sequence"/>
</dbReference>
<reference evidence="2 3" key="1">
    <citation type="submission" date="2020-03" db="EMBL/GenBank/DDBJ databases">
        <title>Bacterial samples isolated from urine from healthy bovine heifers (Gyr breed).</title>
        <authorList>
            <person name="Giannattasio-Ferraz S."/>
            <person name="Maskeri L."/>
            <person name="Penido A."/>
            <person name="Barbosa-Stancioli E.F."/>
            <person name="Putonti C."/>
        </authorList>
    </citation>
    <scope>NUCLEOTIDE SEQUENCE [LARGE SCALE GENOMIC DNA]</scope>
    <source>
        <strain evidence="2 3">UFMG-H7</strain>
    </source>
</reference>
<feature type="transmembrane region" description="Helical" evidence="1">
    <location>
        <begin position="50"/>
        <end position="74"/>
    </location>
</feature>
<dbReference type="AlphaFoldDB" id="A0A7X6D7R3"/>
<dbReference type="EMBL" id="JAAVMB010000002">
    <property type="protein sequence ID" value="NKC67038.1"/>
    <property type="molecule type" value="Genomic_DNA"/>
</dbReference>
<dbReference type="RefSeq" id="WP_167806306.1">
    <property type="nucleotide sequence ID" value="NZ_JAAVMB010000002.1"/>
</dbReference>
<feature type="transmembrane region" description="Helical" evidence="1">
    <location>
        <begin position="113"/>
        <end position="133"/>
    </location>
</feature>
<evidence type="ECO:0000313" key="2">
    <source>
        <dbReference type="EMBL" id="NKC67038.1"/>
    </source>
</evidence>
<proteinExistence type="predicted"/>
<comment type="caution">
    <text evidence="2">The sequence shown here is derived from an EMBL/GenBank/DDBJ whole genome shotgun (WGS) entry which is preliminary data.</text>
</comment>
<dbReference type="InterPro" id="IPR021560">
    <property type="entry name" value="DUF3021"/>
</dbReference>
<dbReference type="Pfam" id="PF11457">
    <property type="entry name" value="DUF3021"/>
    <property type="match status" value="1"/>
</dbReference>
<evidence type="ECO:0000313" key="3">
    <source>
        <dbReference type="Proteomes" id="UP000521358"/>
    </source>
</evidence>
<organism evidence="2 3">
    <name type="scientific">Vagococcus fluvialis</name>
    <dbReference type="NCBI Taxonomy" id="2738"/>
    <lineage>
        <taxon>Bacteria</taxon>
        <taxon>Bacillati</taxon>
        <taxon>Bacillota</taxon>
        <taxon>Bacilli</taxon>
        <taxon>Lactobacillales</taxon>
        <taxon>Enterococcaceae</taxon>
        <taxon>Vagococcus</taxon>
    </lineage>
</organism>
<accession>A0A7X6D7R3</accession>
<feature type="transmembrane region" description="Helical" evidence="1">
    <location>
        <begin position="86"/>
        <end position="107"/>
    </location>
</feature>
<keyword evidence="1" id="KW-0472">Membrane</keyword>